<evidence type="ECO:0000256" key="6">
    <source>
        <dbReference type="ARBA" id="ARBA00049117"/>
    </source>
</evidence>
<dbReference type="AlphaFoldDB" id="A0A7X1NC57"/>
<organism evidence="8 9">
    <name type="scientific">Paraburkholderia franconis</name>
    <dbReference type="NCBI Taxonomy" id="2654983"/>
    <lineage>
        <taxon>Bacteria</taxon>
        <taxon>Pseudomonadati</taxon>
        <taxon>Pseudomonadota</taxon>
        <taxon>Betaproteobacteria</taxon>
        <taxon>Burkholderiales</taxon>
        <taxon>Burkholderiaceae</taxon>
        <taxon>Paraburkholderia</taxon>
    </lineage>
</organism>
<reference evidence="8 9" key="1">
    <citation type="submission" date="2019-10" db="EMBL/GenBank/DDBJ databases">
        <title>Paraburkholderia sp. isolated from nodules of Mimosa pudica from Brazilian Atlantic Forest soils.</title>
        <authorList>
            <person name="Paulitsch F."/>
            <person name="Hungria M."/>
            <person name="Dall'Agnol R."/>
        </authorList>
    </citation>
    <scope>NUCLEOTIDE SEQUENCE [LARGE SCALE GENOMIC DNA]</scope>
    <source>
        <strain evidence="8 9">CNPSo 3157</strain>
    </source>
</reference>
<sequence length="363" mass="39463">MRSLPTPDSQEQSMNTYGSGKKRIPVVIVTGALGSGKTTFLRRSLNHRALASSMLLVNEAAEYGVDDLLLRQSSASVGLLSNGCLCCTVNDDLKERLCAIVEQVDTAQAVDRVIIETTGLADPTPVIATITGNPLLNGNLSVELVVTTLDCLLASSDVFDDAAAQRQVQLADVILLTKSDLAQQRQVADAKARASSFNALAPCIDSSEALLHDILELHSPRNSPKLQLGLFSSLSENSIECQDEKNWQIEASQRHLATRKSDVRTFTVEIKSSISWSQFAIWLSMLLHTHGDDILRIKGILALGDATTPILVNCVRHLVYFPEHLSGWPDASRSSRLAFIVKNLDPARIVRPLNAFANPTVSE</sequence>
<dbReference type="InterPro" id="IPR027417">
    <property type="entry name" value="P-loop_NTPase"/>
</dbReference>
<dbReference type="Pfam" id="PF02492">
    <property type="entry name" value="cobW"/>
    <property type="match status" value="1"/>
</dbReference>
<accession>A0A7X1NC57</accession>
<dbReference type="GO" id="GO:0000166">
    <property type="term" value="F:nucleotide binding"/>
    <property type="evidence" value="ECO:0007669"/>
    <property type="project" value="UniProtKB-KW"/>
</dbReference>
<protein>
    <recommendedName>
        <fullName evidence="7">CobW C-terminal domain-containing protein</fullName>
    </recommendedName>
</protein>
<dbReference type="CDD" id="cd03112">
    <property type="entry name" value="CobW-like"/>
    <property type="match status" value="1"/>
</dbReference>
<evidence type="ECO:0000256" key="3">
    <source>
        <dbReference type="ARBA" id="ARBA00023186"/>
    </source>
</evidence>
<evidence type="ECO:0000313" key="8">
    <source>
        <dbReference type="EMBL" id="MPW19248.1"/>
    </source>
</evidence>
<keyword evidence="9" id="KW-1185">Reference proteome</keyword>
<evidence type="ECO:0000256" key="1">
    <source>
        <dbReference type="ARBA" id="ARBA00022741"/>
    </source>
</evidence>
<dbReference type="InterPro" id="IPR051316">
    <property type="entry name" value="Zinc-reg_GTPase_activator"/>
</dbReference>
<dbReference type="Proteomes" id="UP000484381">
    <property type="component" value="Unassembled WGS sequence"/>
</dbReference>
<comment type="catalytic activity">
    <reaction evidence="6">
        <text>GTP + H2O = GDP + phosphate + H(+)</text>
        <dbReference type="Rhea" id="RHEA:19669"/>
        <dbReference type="ChEBI" id="CHEBI:15377"/>
        <dbReference type="ChEBI" id="CHEBI:15378"/>
        <dbReference type="ChEBI" id="CHEBI:37565"/>
        <dbReference type="ChEBI" id="CHEBI:43474"/>
        <dbReference type="ChEBI" id="CHEBI:58189"/>
    </reaction>
    <physiologicalReaction direction="left-to-right" evidence="6">
        <dbReference type="Rhea" id="RHEA:19670"/>
    </physiologicalReaction>
</comment>
<feature type="domain" description="CobW C-terminal" evidence="7">
    <location>
        <begin position="263"/>
        <end position="357"/>
    </location>
</feature>
<dbReference type="SUPFAM" id="SSF52540">
    <property type="entry name" value="P-loop containing nucleoside triphosphate hydrolases"/>
    <property type="match status" value="1"/>
</dbReference>
<dbReference type="Gene3D" id="3.30.1220.10">
    <property type="entry name" value="CobW-like, C-terminal domain"/>
    <property type="match status" value="1"/>
</dbReference>
<dbReference type="SUPFAM" id="SSF90002">
    <property type="entry name" value="Hypothetical protein YjiA, C-terminal domain"/>
    <property type="match status" value="1"/>
</dbReference>
<comment type="similarity">
    <text evidence="4">Belongs to the SIMIBI class G3E GTPase family. ZNG1 subfamily.</text>
</comment>
<keyword evidence="2" id="KW-0378">Hydrolase</keyword>
<evidence type="ECO:0000256" key="5">
    <source>
        <dbReference type="ARBA" id="ARBA00045658"/>
    </source>
</evidence>
<dbReference type="GO" id="GO:0005737">
    <property type="term" value="C:cytoplasm"/>
    <property type="evidence" value="ECO:0007669"/>
    <property type="project" value="TreeGrafter"/>
</dbReference>
<keyword evidence="3" id="KW-0143">Chaperone</keyword>
<gene>
    <name evidence="8" type="ORF">GCT13_20685</name>
</gene>
<dbReference type="Pfam" id="PF07683">
    <property type="entry name" value="CobW_C"/>
    <property type="match status" value="1"/>
</dbReference>
<comment type="caution">
    <text evidence="8">The sequence shown here is derived from an EMBL/GenBank/DDBJ whole genome shotgun (WGS) entry which is preliminary data.</text>
</comment>
<dbReference type="InterPro" id="IPR003495">
    <property type="entry name" value="CobW/HypB/UreG_nucleotide-bd"/>
</dbReference>
<dbReference type="EMBL" id="WHNP01000018">
    <property type="protein sequence ID" value="MPW19248.1"/>
    <property type="molecule type" value="Genomic_DNA"/>
</dbReference>
<dbReference type="SMART" id="SM00833">
    <property type="entry name" value="CobW_C"/>
    <property type="match status" value="1"/>
</dbReference>
<name>A0A7X1NC57_9BURK</name>
<dbReference type="PANTHER" id="PTHR13748:SF62">
    <property type="entry name" value="COBW DOMAIN-CONTAINING PROTEIN"/>
    <property type="match status" value="1"/>
</dbReference>
<dbReference type="Gene3D" id="3.40.50.300">
    <property type="entry name" value="P-loop containing nucleotide triphosphate hydrolases"/>
    <property type="match status" value="1"/>
</dbReference>
<dbReference type="PANTHER" id="PTHR13748">
    <property type="entry name" value="COBW-RELATED"/>
    <property type="match status" value="1"/>
</dbReference>
<dbReference type="InterPro" id="IPR036627">
    <property type="entry name" value="CobW-likC_sf"/>
</dbReference>
<dbReference type="GO" id="GO:0016787">
    <property type="term" value="F:hydrolase activity"/>
    <property type="evidence" value="ECO:0007669"/>
    <property type="project" value="UniProtKB-KW"/>
</dbReference>
<evidence type="ECO:0000313" key="9">
    <source>
        <dbReference type="Proteomes" id="UP000484381"/>
    </source>
</evidence>
<evidence type="ECO:0000259" key="7">
    <source>
        <dbReference type="SMART" id="SM00833"/>
    </source>
</evidence>
<keyword evidence="1" id="KW-0547">Nucleotide-binding</keyword>
<evidence type="ECO:0000256" key="2">
    <source>
        <dbReference type="ARBA" id="ARBA00022801"/>
    </source>
</evidence>
<comment type="function">
    <text evidence="5">Zinc chaperone that directly transfers zinc cofactor to target proteins, thereby activating them. Zinc is transferred from the CXCC motif in the GTPase domain to the zinc binding site in target proteins in a process requiring GTP hydrolysis.</text>
</comment>
<dbReference type="InterPro" id="IPR011629">
    <property type="entry name" value="CobW-like_C"/>
</dbReference>
<proteinExistence type="inferred from homology"/>
<evidence type="ECO:0000256" key="4">
    <source>
        <dbReference type="ARBA" id="ARBA00034320"/>
    </source>
</evidence>